<sequence>MSRSEIQQTCLKYQLDGKVPDADFLSRFQQIPAIIKHGNSFRCQRCHNQDPRCFPILNSDQQMVFCSECIMMGRLTNKDILYFLPDQSNRSLAVNQASKLTWQGTLSEQQAQASQEALKALAIPACPHLIHAVTGAGKTEMLFPVIDQVLQKNGKVAIASPRVDVCLELAPRIEAAFQKCQICLLYGSPESAYIPNDIMISTTHQLLRFKEAFDLLVVDEVDAFPYLNNRSLNYAVARAVKSTGKLLFLTATPDKVLEQAVKQKKITASVLPARFHGYPLVEPNFIWLGEWQLALKKRKKRSRLMSLLKYYMTLQGPKLIFMANIHYAKMLAEWLKEIAPLLKVEAVYASDPLRKDKVLKLRKEELDVLVTTTILERGVTFTNCQVLILGAEDPLFDKSSLVQMSGRVGRKATHPKGILIYGHCGITREMRKARNEIRQMNRMARQRGLLKEAEI</sequence>
<dbReference type="GO" id="GO:0006302">
    <property type="term" value="P:double-strand break repair"/>
    <property type="evidence" value="ECO:0007669"/>
    <property type="project" value="TreeGrafter"/>
</dbReference>
<accession>A0AAJ1V5D7</accession>
<keyword evidence="1" id="KW-0547">Nucleotide-binding</keyword>
<feature type="domain" description="Helicase ATP-binding" evidence="4">
    <location>
        <begin position="119"/>
        <end position="271"/>
    </location>
</feature>
<dbReference type="InterPro" id="IPR014001">
    <property type="entry name" value="Helicase_ATP-bd"/>
</dbReference>
<keyword evidence="3" id="KW-0238">DNA-binding</keyword>
<dbReference type="Pfam" id="PF00270">
    <property type="entry name" value="DEAD"/>
    <property type="match status" value="1"/>
</dbReference>
<dbReference type="GO" id="GO:0043138">
    <property type="term" value="F:3'-5' DNA helicase activity"/>
    <property type="evidence" value="ECO:0007669"/>
    <property type="project" value="TreeGrafter"/>
</dbReference>
<dbReference type="EMBL" id="JASOOE010000004">
    <property type="protein sequence ID" value="MDK7186904.1"/>
    <property type="molecule type" value="Genomic_DNA"/>
</dbReference>
<evidence type="ECO:0000313" key="6">
    <source>
        <dbReference type="EMBL" id="MDK7186904.1"/>
    </source>
</evidence>
<name>A0AAJ1V5D7_9LACT</name>
<keyword evidence="6" id="KW-0378">Hydrolase</keyword>
<evidence type="ECO:0000259" key="4">
    <source>
        <dbReference type="PROSITE" id="PS51192"/>
    </source>
</evidence>
<dbReference type="GO" id="GO:0003677">
    <property type="term" value="F:DNA binding"/>
    <property type="evidence" value="ECO:0007669"/>
    <property type="project" value="UniProtKB-KW"/>
</dbReference>
<evidence type="ECO:0000259" key="5">
    <source>
        <dbReference type="PROSITE" id="PS51194"/>
    </source>
</evidence>
<keyword evidence="2" id="KW-0067">ATP-binding</keyword>
<dbReference type="GO" id="GO:0006270">
    <property type="term" value="P:DNA replication initiation"/>
    <property type="evidence" value="ECO:0007669"/>
    <property type="project" value="TreeGrafter"/>
</dbReference>
<dbReference type="Pfam" id="PF00271">
    <property type="entry name" value="Helicase_C"/>
    <property type="match status" value="1"/>
</dbReference>
<dbReference type="PROSITE" id="PS51194">
    <property type="entry name" value="HELICASE_CTER"/>
    <property type="match status" value="1"/>
</dbReference>
<dbReference type="Proteomes" id="UP001229251">
    <property type="component" value="Unassembled WGS sequence"/>
</dbReference>
<dbReference type="SMART" id="SM00490">
    <property type="entry name" value="HELICc"/>
    <property type="match status" value="1"/>
</dbReference>
<gene>
    <name evidence="6" type="ORF">QP433_02810</name>
</gene>
<protein>
    <submittedName>
        <fullName evidence="6">Helicase-related protein</fullName>
    </submittedName>
</protein>
<dbReference type="SUPFAM" id="SSF52540">
    <property type="entry name" value="P-loop containing nucleoside triphosphate hydrolases"/>
    <property type="match status" value="1"/>
</dbReference>
<evidence type="ECO:0000256" key="3">
    <source>
        <dbReference type="ARBA" id="ARBA00023125"/>
    </source>
</evidence>
<reference evidence="6" key="1">
    <citation type="submission" date="2023-05" db="EMBL/GenBank/DDBJ databases">
        <title>Cataloging the Phylogenetic Diversity of Human Bladder Bacteria.</title>
        <authorList>
            <person name="Du J."/>
        </authorList>
    </citation>
    <scope>NUCLEOTIDE SEQUENCE</scope>
    <source>
        <strain evidence="6">UMB1231</strain>
    </source>
</reference>
<dbReference type="InterPro" id="IPR027417">
    <property type="entry name" value="P-loop_NTPase"/>
</dbReference>
<dbReference type="CDD" id="cd18785">
    <property type="entry name" value="SF2_C"/>
    <property type="match status" value="1"/>
</dbReference>
<feature type="domain" description="Helicase C-terminal" evidence="5">
    <location>
        <begin position="306"/>
        <end position="455"/>
    </location>
</feature>
<dbReference type="AlphaFoldDB" id="A0AAJ1V5D7"/>
<evidence type="ECO:0000256" key="2">
    <source>
        <dbReference type="ARBA" id="ARBA00022840"/>
    </source>
</evidence>
<dbReference type="RefSeq" id="WP_285065478.1">
    <property type="nucleotide sequence ID" value="NZ_JASOOE010000004.1"/>
</dbReference>
<dbReference type="Gene3D" id="3.40.50.300">
    <property type="entry name" value="P-loop containing nucleotide triphosphate hydrolases"/>
    <property type="match status" value="2"/>
</dbReference>
<evidence type="ECO:0000313" key="7">
    <source>
        <dbReference type="Proteomes" id="UP001229251"/>
    </source>
</evidence>
<evidence type="ECO:0000256" key="1">
    <source>
        <dbReference type="ARBA" id="ARBA00022741"/>
    </source>
</evidence>
<dbReference type="SMART" id="SM00487">
    <property type="entry name" value="DEXDc"/>
    <property type="match status" value="1"/>
</dbReference>
<keyword evidence="6" id="KW-0347">Helicase</keyword>
<dbReference type="PROSITE" id="PS51192">
    <property type="entry name" value="HELICASE_ATP_BIND_1"/>
    <property type="match status" value="1"/>
</dbReference>
<comment type="caution">
    <text evidence="6">The sequence shown here is derived from an EMBL/GenBank/DDBJ whole genome shotgun (WGS) entry which is preliminary data.</text>
</comment>
<dbReference type="InterPro" id="IPR011545">
    <property type="entry name" value="DEAD/DEAH_box_helicase_dom"/>
</dbReference>
<dbReference type="InterPro" id="IPR001650">
    <property type="entry name" value="Helicase_C-like"/>
</dbReference>
<proteinExistence type="predicted"/>
<dbReference type="GO" id="GO:0005524">
    <property type="term" value="F:ATP binding"/>
    <property type="evidence" value="ECO:0007669"/>
    <property type="project" value="UniProtKB-KW"/>
</dbReference>
<dbReference type="PANTHER" id="PTHR30580">
    <property type="entry name" value="PRIMOSOMAL PROTEIN N"/>
    <property type="match status" value="1"/>
</dbReference>
<dbReference type="PANTHER" id="PTHR30580:SF1">
    <property type="entry name" value="COMF OPERON PROTEIN 1"/>
    <property type="match status" value="1"/>
</dbReference>
<organism evidence="6 7">
    <name type="scientific">Facklamia hominis</name>
    <dbReference type="NCBI Taxonomy" id="178214"/>
    <lineage>
        <taxon>Bacteria</taxon>
        <taxon>Bacillati</taxon>
        <taxon>Bacillota</taxon>
        <taxon>Bacilli</taxon>
        <taxon>Lactobacillales</taxon>
        <taxon>Aerococcaceae</taxon>
        <taxon>Facklamia</taxon>
    </lineage>
</organism>
<dbReference type="GO" id="GO:0006310">
    <property type="term" value="P:DNA recombination"/>
    <property type="evidence" value="ECO:0007669"/>
    <property type="project" value="TreeGrafter"/>
</dbReference>